<feature type="compositionally biased region" description="Low complexity" evidence="6">
    <location>
        <begin position="23"/>
        <end position="35"/>
    </location>
</feature>
<evidence type="ECO:0000313" key="7">
    <source>
        <dbReference type="EMBL" id="VVB07502.1"/>
    </source>
</evidence>
<dbReference type="EMBL" id="CABITT030000006">
    <property type="protein sequence ID" value="VVB07502.1"/>
    <property type="molecule type" value="Genomic_DNA"/>
</dbReference>
<dbReference type="PANTHER" id="PTHR31541">
    <property type="entry name" value="B3 DOMAIN PLANT PROTEIN-RELATED"/>
    <property type="match status" value="1"/>
</dbReference>
<evidence type="ECO:0000256" key="4">
    <source>
        <dbReference type="ARBA" id="ARBA00023163"/>
    </source>
</evidence>
<evidence type="ECO:0008006" key="9">
    <source>
        <dbReference type="Google" id="ProtNLM"/>
    </source>
</evidence>
<evidence type="ECO:0000256" key="6">
    <source>
        <dbReference type="SAM" id="MobiDB-lite"/>
    </source>
</evidence>
<dbReference type="Gene3D" id="2.40.330.10">
    <property type="entry name" value="DNA-binding pseudobarrel domain"/>
    <property type="match status" value="1"/>
</dbReference>
<dbReference type="OrthoDB" id="1935604at2759"/>
<dbReference type="InterPro" id="IPR003340">
    <property type="entry name" value="B3_DNA-bd"/>
</dbReference>
<gene>
    <name evidence="7" type="ORF">ANE_LOCUS17946</name>
</gene>
<dbReference type="CDD" id="cd10017">
    <property type="entry name" value="B3_DNA"/>
    <property type="match status" value="1"/>
</dbReference>
<accession>A0A565C1M5</accession>
<dbReference type="PANTHER" id="PTHR31541:SF56">
    <property type="entry name" value="DOMAIN PROTEIN, PUTATIVE (DUF313)-RELATED"/>
    <property type="match status" value="1"/>
</dbReference>
<keyword evidence="5" id="KW-0539">Nucleus</keyword>
<dbReference type="AlphaFoldDB" id="A0A565C1M5"/>
<evidence type="ECO:0000256" key="1">
    <source>
        <dbReference type="ARBA" id="ARBA00004123"/>
    </source>
</evidence>
<dbReference type="InterPro" id="IPR015300">
    <property type="entry name" value="DNA-bd_pseudobarrel_sf"/>
</dbReference>
<organism evidence="7 8">
    <name type="scientific">Arabis nemorensis</name>
    <dbReference type="NCBI Taxonomy" id="586526"/>
    <lineage>
        <taxon>Eukaryota</taxon>
        <taxon>Viridiplantae</taxon>
        <taxon>Streptophyta</taxon>
        <taxon>Embryophyta</taxon>
        <taxon>Tracheophyta</taxon>
        <taxon>Spermatophyta</taxon>
        <taxon>Magnoliopsida</taxon>
        <taxon>eudicotyledons</taxon>
        <taxon>Gunneridae</taxon>
        <taxon>Pentapetalae</taxon>
        <taxon>rosids</taxon>
        <taxon>malvids</taxon>
        <taxon>Brassicales</taxon>
        <taxon>Brassicaceae</taxon>
        <taxon>Arabideae</taxon>
        <taxon>Arabis</taxon>
    </lineage>
</organism>
<comment type="subcellular location">
    <subcellularLocation>
        <location evidence="1">Nucleus</location>
    </subcellularLocation>
</comment>
<feature type="region of interest" description="Disordered" evidence="6">
    <location>
        <begin position="13"/>
        <end position="38"/>
    </location>
</feature>
<keyword evidence="3" id="KW-0238">DNA-binding</keyword>
<protein>
    <recommendedName>
        <fullName evidence="9">TF-B3 domain-containing protein</fullName>
    </recommendedName>
</protein>
<sequence length="331" mass="37751">MFALEREAMFPVNVPRKKRTPRSRPSPSSMATTTPWTRVIEKQRSVELQNPETSPFFAINVSKQEEERSTRKKPKILLPTESTPSEWLLNVMMREGNGYDPKLIIAKKLFQSDLDIGQRRLSMPLKQVVNKDFLTEEESRIIYEQSESKIRKEGVSVDLIDPNLKKHAVNLRRWQMNGGWNYVFYDNWNDVVASNTFKVGDVYHVWSFRSGIGKLCFALDTPPSPTRNSGQDGGSTSVVESIGHAPEDLPAESMGSGSVLPHTMDDLLFGDLTHLETLSGSHIDNLLNINEFDDIETFSSYFNANPSENWVSSAYWYWCWILDGLIHVECL</sequence>
<dbReference type="Pfam" id="PF03754">
    <property type="entry name" value="At2g31720-like"/>
    <property type="match status" value="1"/>
</dbReference>
<evidence type="ECO:0000256" key="3">
    <source>
        <dbReference type="ARBA" id="ARBA00023125"/>
    </source>
</evidence>
<keyword evidence="2" id="KW-0805">Transcription regulation</keyword>
<dbReference type="GO" id="GO:0005634">
    <property type="term" value="C:nucleus"/>
    <property type="evidence" value="ECO:0007669"/>
    <property type="project" value="UniProtKB-SubCell"/>
</dbReference>
<keyword evidence="4" id="KW-0804">Transcription</keyword>
<dbReference type="GO" id="GO:0003677">
    <property type="term" value="F:DNA binding"/>
    <property type="evidence" value="ECO:0007669"/>
    <property type="project" value="UniProtKB-KW"/>
</dbReference>
<name>A0A565C1M5_9BRAS</name>
<evidence type="ECO:0000313" key="8">
    <source>
        <dbReference type="Proteomes" id="UP000489600"/>
    </source>
</evidence>
<evidence type="ECO:0000256" key="2">
    <source>
        <dbReference type="ARBA" id="ARBA00023015"/>
    </source>
</evidence>
<dbReference type="Proteomes" id="UP000489600">
    <property type="component" value="Unassembled WGS sequence"/>
</dbReference>
<keyword evidence="8" id="KW-1185">Reference proteome</keyword>
<comment type="caution">
    <text evidence="7">The sequence shown here is derived from an EMBL/GenBank/DDBJ whole genome shotgun (WGS) entry which is preliminary data.</text>
</comment>
<dbReference type="InterPro" id="IPR005508">
    <property type="entry name" value="At2g31720-like"/>
</dbReference>
<evidence type="ECO:0000256" key="5">
    <source>
        <dbReference type="ARBA" id="ARBA00023242"/>
    </source>
</evidence>
<dbReference type="SUPFAM" id="SSF101936">
    <property type="entry name" value="DNA-binding pseudobarrel domain"/>
    <property type="match status" value="1"/>
</dbReference>
<proteinExistence type="predicted"/>
<reference evidence="7" key="1">
    <citation type="submission" date="2019-07" db="EMBL/GenBank/DDBJ databases">
        <authorList>
            <person name="Dittberner H."/>
        </authorList>
    </citation>
    <scope>NUCLEOTIDE SEQUENCE [LARGE SCALE GENOMIC DNA]</scope>
</reference>